<dbReference type="PANTHER" id="PTHR33067">
    <property type="entry name" value="RNA-DIRECTED DNA POLYMERASE-RELATED"/>
    <property type="match status" value="1"/>
</dbReference>
<dbReference type="GeneID" id="108660689"/>
<dbReference type="KEGG" id="tcc:108660689"/>
<name>A0AB32VX20_THECC</name>
<sequence>MPSYIKFLKDILSKKRRLGEFETVVLIEECIAIIQNKPSPKFKDPSSFTIPCTISTLLFAKALSDLGASINLMLLYIYRKLGLGEIKLTSMTLQLTDRSFTYLRGIVEDVLVKVDFQVNFIVLHIEEDRETPIILGRLFLATTKALIDVKKGELTLKVQDQELTFNIFKAIKFPQEFDECFAINIVNKITNEVFIENYPNDPLEASLISTSERDDDEFLEFVGCSTTCYYI</sequence>
<evidence type="ECO:0000313" key="2">
    <source>
        <dbReference type="RefSeq" id="XP_017970437.1"/>
    </source>
</evidence>
<dbReference type="InterPro" id="IPR021109">
    <property type="entry name" value="Peptidase_aspartic_dom_sf"/>
</dbReference>
<dbReference type="PANTHER" id="PTHR33067:SF9">
    <property type="entry name" value="RNA-DIRECTED DNA POLYMERASE"/>
    <property type="match status" value="1"/>
</dbReference>
<accession>A0AB32VX20</accession>
<gene>
    <name evidence="2" type="primary">LOC108660689</name>
</gene>
<dbReference type="AlphaFoldDB" id="A0AB32VX20"/>
<dbReference type="RefSeq" id="XP_017970437.1">
    <property type="nucleotide sequence ID" value="XM_018114948.1"/>
</dbReference>
<organism evidence="1 2">
    <name type="scientific">Theobroma cacao</name>
    <name type="common">Cacao</name>
    <name type="synonym">Cocoa</name>
    <dbReference type="NCBI Taxonomy" id="3641"/>
    <lineage>
        <taxon>Eukaryota</taxon>
        <taxon>Viridiplantae</taxon>
        <taxon>Streptophyta</taxon>
        <taxon>Embryophyta</taxon>
        <taxon>Tracheophyta</taxon>
        <taxon>Spermatophyta</taxon>
        <taxon>Magnoliopsida</taxon>
        <taxon>eudicotyledons</taxon>
        <taxon>Gunneridae</taxon>
        <taxon>Pentapetalae</taxon>
        <taxon>rosids</taxon>
        <taxon>malvids</taxon>
        <taxon>Malvales</taxon>
        <taxon>Malvaceae</taxon>
        <taxon>Byttnerioideae</taxon>
        <taxon>Theobroma</taxon>
    </lineage>
</organism>
<dbReference type="Gene3D" id="2.40.70.10">
    <property type="entry name" value="Acid Proteases"/>
    <property type="match status" value="1"/>
</dbReference>
<dbReference type="CDD" id="cd00303">
    <property type="entry name" value="retropepsin_like"/>
    <property type="match status" value="1"/>
</dbReference>
<dbReference type="Proteomes" id="UP000694886">
    <property type="component" value="Chromosome 2"/>
</dbReference>
<protein>
    <submittedName>
        <fullName evidence="2">Uncharacterized protein LOC108660689</fullName>
    </submittedName>
</protein>
<reference evidence="2" key="2">
    <citation type="submission" date="2025-08" db="UniProtKB">
        <authorList>
            <consortium name="RefSeq"/>
        </authorList>
    </citation>
    <scope>IDENTIFICATION</scope>
</reference>
<proteinExistence type="predicted"/>
<reference evidence="1" key="1">
    <citation type="journal article" date="1997" name="Nucleic Acids Res.">
        <title>tRNAscan-SE: a program for improved detection of transfer RNA genes in genomic sequence.</title>
        <authorList>
            <person name="Lowe T.M."/>
            <person name="Eddy S.R."/>
        </authorList>
    </citation>
    <scope>NUCLEOTIDE SEQUENCE [LARGE SCALE GENOMIC DNA]</scope>
    <source>
        <strain evidence="1">r\B97-61/B2</strain>
    </source>
</reference>
<dbReference type="Gramene" id="Tc02v2_t019880.1">
    <property type="protein sequence ID" value="Tc02v2_p019880.1"/>
    <property type="gene ID" value="Tc02v2_g019880"/>
</dbReference>
<evidence type="ECO:0000313" key="1">
    <source>
        <dbReference type="Proteomes" id="UP000694886"/>
    </source>
</evidence>